<protein>
    <recommendedName>
        <fullName evidence="4">DNA breaking-rejoining enzyme</fullName>
    </recommendedName>
</protein>
<reference evidence="2" key="1">
    <citation type="journal article" date="2019" name="Environ. Microbiol.">
        <title>Fungal ecological strategies reflected in gene transcription - a case study of two litter decomposers.</title>
        <authorList>
            <person name="Barbi F."/>
            <person name="Kohler A."/>
            <person name="Barry K."/>
            <person name="Baskaran P."/>
            <person name="Daum C."/>
            <person name="Fauchery L."/>
            <person name="Ihrmark K."/>
            <person name="Kuo A."/>
            <person name="LaButti K."/>
            <person name="Lipzen A."/>
            <person name="Morin E."/>
            <person name="Grigoriev I.V."/>
            <person name="Henrissat B."/>
            <person name="Lindahl B."/>
            <person name="Martin F."/>
        </authorList>
    </citation>
    <scope>NUCLEOTIDE SEQUENCE</scope>
    <source>
        <strain evidence="2">JB14</strain>
    </source>
</reference>
<dbReference type="GO" id="GO:0003677">
    <property type="term" value="F:DNA binding"/>
    <property type="evidence" value="ECO:0007669"/>
    <property type="project" value="InterPro"/>
</dbReference>
<dbReference type="SUPFAM" id="SSF56349">
    <property type="entry name" value="DNA breaking-rejoining enzymes"/>
    <property type="match status" value="1"/>
</dbReference>
<gene>
    <name evidence="2" type="ORF">BT96DRAFT_1004197</name>
</gene>
<evidence type="ECO:0000256" key="1">
    <source>
        <dbReference type="ARBA" id="ARBA00023172"/>
    </source>
</evidence>
<dbReference type="Proteomes" id="UP000799118">
    <property type="component" value="Unassembled WGS sequence"/>
</dbReference>
<dbReference type="InterPro" id="IPR011010">
    <property type="entry name" value="DNA_brk_join_enz"/>
</dbReference>
<sequence>MKDNLADAPSHGVFPPRKLLHPHPPVIPRHLKPYINLATPSDVLPVNETVLCNYAATFAGCTAGGTAHAHISAIKSWTLHKGKAWLGGKRLNAVLNGVKRKALPSFFRNPRTPVKEAHLVFLHTDLNLEGTNSKEFAIAAAADLMFFRQLCASEVLPDSPDLSHYNPRQHPLILDLGQPNNLGTCTLKLPSTKTAESRGETASIAPQDSPACPLAAISEHIRINHLDPGDPLFAYRDDLGDLCCLTQEECINRCNKIWRPRGVPKISGHCFRISGTMHYLCRGIPPDIVKALGCWKSDTFPVYWRELNTLATLHLHRHHSQQLYHSHLYIDPL</sequence>
<keyword evidence="3" id="KW-1185">Reference proteome</keyword>
<name>A0A6A4GSJ2_9AGAR</name>
<dbReference type="AlphaFoldDB" id="A0A6A4GSJ2"/>
<dbReference type="GO" id="GO:0006310">
    <property type="term" value="P:DNA recombination"/>
    <property type="evidence" value="ECO:0007669"/>
    <property type="project" value="UniProtKB-KW"/>
</dbReference>
<organism evidence="2 3">
    <name type="scientific">Gymnopus androsaceus JB14</name>
    <dbReference type="NCBI Taxonomy" id="1447944"/>
    <lineage>
        <taxon>Eukaryota</taxon>
        <taxon>Fungi</taxon>
        <taxon>Dikarya</taxon>
        <taxon>Basidiomycota</taxon>
        <taxon>Agaricomycotina</taxon>
        <taxon>Agaricomycetes</taxon>
        <taxon>Agaricomycetidae</taxon>
        <taxon>Agaricales</taxon>
        <taxon>Marasmiineae</taxon>
        <taxon>Omphalotaceae</taxon>
        <taxon>Gymnopus</taxon>
    </lineage>
</organism>
<accession>A0A6A4GSJ2</accession>
<dbReference type="Gene3D" id="1.10.443.10">
    <property type="entry name" value="Intergrase catalytic core"/>
    <property type="match status" value="1"/>
</dbReference>
<dbReference type="GO" id="GO:0015074">
    <property type="term" value="P:DNA integration"/>
    <property type="evidence" value="ECO:0007669"/>
    <property type="project" value="InterPro"/>
</dbReference>
<dbReference type="EMBL" id="ML769745">
    <property type="protein sequence ID" value="KAE9388406.1"/>
    <property type="molecule type" value="Genomic_DNA"/>
</dbReference>
<dbReference type="OrthoDB" id="3254696at2759"/>
<evidence type="ECO:0000313" key="3">
    <source>
        <dbReference type="Proteomes" id="UP000799118"/>
    </source>
</evidence>
<evidence type="ECO:0000313" key="2">
    <source>
        <dbReference type="EMBL" id="KAE9388406.1"/>
    </source>
</evidence>
<keyword evidence="1" id="KW-0233">DNA recombination</keyword>
<proteinExistence type="predicted"/>
<dbReference type="InterPro" id="IPR013762">
    <property type="entry name" value="Integrase-like_cat_sf"/>
</dbReference>
<evidence type="ECO:0008006" key="4">
    <source>
        <dbReference type="Google" id="ProtNLM"/>
    </source>
</evidence>